<dbReference type="AlphaFoldDB" id="M8B867"/>
<proteinExistence type="inferred from homology"/>
<evidence type="ECO:0000256" key="3">
    <source>
        <dbReference type="ARBA" id="ARBA00022729"/>
    </source>
</evidence>
<dbReference type="EnsemblPlants" id="EMT10181">
    <property type="protein sequence ID" value="EMT10181"/>
    <property type="gene ID" value="F775_22257"/>
</dbReference>
<dbReference type="PANTHER" id="PTHR48222">
    <property type="entry name" value="PROTEINASE INHIBITOR, PROPEPTIDE"/>
    <property type="match status" value="1"/>
</dbReference>
<sequence length="152" mass="16251">MDSTRFAPTICALIFVALFAFHGISLASPDEAKKLYIVYLGEKRRLHENADDATASHHRILASVLGSEEAASRSMVYSYKHGFSGFSAMLTESQAGKLGGLPGVTSVRMNQVHSTHTTRSWDFMGLPHDQPNGILASAGMGEGVIIGVIDSG</sequence>
<keyword evidence="3" id="KW-0732">Signal</keyword>
<dbReference type="SUPFAM" id="SSF52743">
    <property type="entry name" value="Subtilisin-like"/>
    <property type="match status" value="1"/>
</dbReference>
<dbReference type="PANTHER" id="PTHR48222:SF4">
    <property type="entry name" value="PROTEINASE INHIBITOR, PROPEPTIDE"/>
    <property type="match status" value="1"/>
</dbReference>
<evidence type="ECO:0000256" key="4">
    <source>
        <dbReference type="ARBA" id="ARBA00022825"/>
    </source>
</evidence>
<dbReference type="InterPro" id="IPR036852">
    <property type="entry name" value="Peptidase_S8/S53_dom_sf"/>
</dbReference>
<keyword evidence="4" id="KW-0378">Hydrolase</keyword>
<feature type="domain" description="Inhibitor I9" evidence="5">
    <location>
        <begin position="36"/>
        <end position="116"/>
    </location>
</feature>
<evidence type="ECO:0000256" key="2">
    <source>
        <dbReference type="ARBA" id="ARBA00022670"/>
    </source>
</evidence>
<accession>M8B867</accession>
<dbReference type="InterPro" id="IPR037045">
    <property type="entry name" value="S8pro/Inhibitor_I9_sf"/>
</dbReference>
<reference evidence="6" key="1">
    <citation type="submission" date="2015-06" db="UniProtKB">
        <authorList>
            <consortium name="EnsemblPlants"/>
        </authorList>
    </citation>
    <scope>IDENTIFICATION</scope>
</reference>
<dbReference type="FunFam" id="3.30.70.80:FF:000002">
    <property type="entry name" value="Subtilisin-like protease SBT5.3"/>
    <property type="match status" value="1"/>
</dbReference>
<name>M8B867_AEGTA</name>
<dbReference type="Pfam" id="PF05922">
    <property type="entry name" value="Inhibitor_I9"/>
    <property type="match status" value="1"/>
</dbReference>
<dbReference type="InterPro" id="IPR010259">
    <property type="entry name" value="S8pro/Inhibitor_I9"/>
</dbReference>
<dbReference type="OMA" id="LGSHTHG"/>
<organism evidence="6">
    <name type="scientific">Aegilops tauschii</name>
    <name type="common">Tausch's goatgrass</name>
    <name type="synonym">Aegilops squarrosa</name>
    <dbReference type="NCBI Taxonomy" id="37682"/>
    <lineage>
        <taxon>Eukaryota</taxon>
        <taxon>Viridiplantae</taxon>
        <taxon>Streptophyta</taxon>
        <taxon>Embryophyta</taxon>
        <taxon>Tracheophyta</taxon>
        <taxon>Spermatophyta</taxon>
        <taxon>Magnoliopsida</taxon>
        <taxon>Liliopsida</taxon>
        <taxon>Poales</taxon>
        <taxon>Poaceae</taxon>
        <taxon>BOP clade</taxon>
        <taxon>Pooideae</taxon>
        <taxon>Triticodae</taxon>
        <taxon>Triticeae</taxon>
        <taxon>Triticinae</taxon>
        <taxon>Aegilops</taxon>
    </lineage>
</organism>
<evidence type="ECO:0000313" key="6">
    <source>
        <dbReference type="EnsemblPlants" id="EMT10181"/>
    </source>
</evidence>
<dbReference type="GO" id="GO:0004252">
    <property type="term" value="F:serine-type endopeptidase activity"/>
    <property type="evidence" value="ECO:0007669"/>
    <property type="project" value="InterPro"/>
</dbReference>
<protein>
    <submittedName>
        <fullName evidence="6">Cucumisin</fullName>
    </submittedName>
</protein>
<evidence type="ECO:0000256" key="1">
    <source>
        <dbReference type="ARBA" id="ARBA00011073"/>
    </source>
</evidence>
<evidence type="ECO:0000259" key="5">
    <source>
        <dbReference type="Pfam" id="PF05922"/>
    </source>
</evidence>
<keyword evidence="2" id="KW-0645">Protease</keyword>
<dbReference type="GO" id="GO:0006508">
    <property type="term" value="P:proteolysis"/>
    <property type="evidence" value="ECO:0007669"/>
    <property type="project" value="UniProtKB-KW"/>
</dbReference>
<comment type="similarity">
    <text evidence="1">Belongs to the peptidase S8 family.</text>
</comment>
<dbReference type="Gene3D" id="3.30.70.80">
    <property type="entry name" value="Peptidase S8 propeptide/proteinase inhibitor I9"/>
    <property type="match status" value="1"/>
</dbReference>
<keyword evidence="4" id="KW-0720">Serine protease</keyword>